<evidence type="ECO:0000256" key="8">
    <source>
        <dbReference type="ARBA" id="ARBA00023180"/>
    </source>
</evidence>
<dbReference type="EMBL" id="CALNXK010000044">
    <property type="protein sequence ID" value="CAH3127754.1"/>
    <property type="molecule type" value="Genomic_DNA"/>
</dbReference>
<feature type="domain" description="G-protein coupled receptors family 1 profile" evidence="11">
    <location>
        <begin position="37"/>
        <end position="281"/>
    </location>
</feature>
<comment type="subcellular location">
    <subcellularLocation>
        <location evidence="1">Cell membrane</location>
        <topology evidence="1">Multi-pass membrane protein</topology>
    </subcellularLocation>
</comment>
<dbReference type="InterPro" id="IPR017452">
    <property type="entry name" value="GPCR_Rhodpsn_7TM"/>
</dbReference>
<dbReference type="Proteomes" id="UP001159405">
    <property type="component" value="Unassembled WGS sequence"/>
</dbReference>
<reference evidence="12 13" key="1">
    <citation type="submission" date="2022-05" db="EMBL/GenBank/DDBJ databases">
        <authorList>
            <consortium name="Genoscope - CEA"/>
            <person name="William W."/>
        </authorList>
    </citation>
    <scope>NUCLEOTIDE SEQUENCE [LARGE SCALE GENOMIC DNA]</scope>
</reference>
<feature type="transmembrane region" description="Helical" evidence="10">
    <location>
        <begin position="258"/>
        <end position="281"/>
    </location>
</feature>
<dbReference type="PROSITE" id="PS50262">
    <property type="entry name" value="G_PROTEIN_RECEP_F1_2"/>
    <property type="match status" value="1"/>
</dbReference>
<evidence type="ECO:0000256" key="6">
    <source>
        <dbReference type="ARBA" id="ARBA00023136"/>
    </source>
</evidence>
<accession>A0ABN8P0P0</accession>
<feature type="transmembrane region" description="Helical" evidence="10">
    <location>
        <begin position="170"/>
        <end position="192"/>
    </location>
</feature>
<evidence type="ECO:0000256" key="5">
    <source>
        <dbReference type="ARBA" id="ARBA00023040"/>
    </source>
</evidence>
<dbReference type="CDD" id="cd00637">
    <property type="entry name" value="7tm_classA_rhodopsin-like"/>
    <property type="match status" value="1"/>
</dbReference>
<gene>
    <name evidence="12" type="ORF">PLOB_00033183</name>
</gene>
<keyword evidence="2" id="KW-1003">Cell membrane</keyword>
<evidence type="ECO:0000313" key="13">
    <source>
        <dbReference type="Proteomes" id="UP001159405"/>
    </source>
</evidence>
<evidence type="ECO:0000256" key="4">
    <source>
        <dbReference type="ARBA" id="ARBA00022989"/>
    </source>
</evidence>
<evidence type="ECO:0000256" key="7">
    <source>
        <dbReference type="ARBA" id="ARBA00023170"/>
    </source>
</evidence>
<evidence type="ECO:0000256" key="3">
    <source>
        <dbReference type="ARBA" id="ARBA00022692"/>
    </source>
</evidence>
<evidence type="ECO:0000256" key="1">
    <source>
        <dbReference type="ARBA" id="ARBA00004651"/>
    </source>
</evidence>
<evidence type="ECO:0000313" key="12">
    <source>
        <dbReference type="EMBL" id="CAH3127754.1"/>
    </source>
</evidence>
<feature type="transmembrane region" description="Helical" evidence="10">
    <location>
        <begin position="138"/>
        <end position="158"/>
    </location>
</feature>
<comment type="caution">
    <text evidence="12">The sequence shown here is derived from an EMBL/GenBank/DDBJ whole genome shotgun (WGS) entry which is preliminary data.</text>
</comment>
<evidence type="ECO:0000256" key="10">
    <source>
        <dbReference type="SAM" id="Phobius"/>
    </source>
</evidence>
<feature type="transmembrane region" description="Helical" evidence="10">
    <location>
        <begin position="222"/>
        <end position="246"/>
    </location>
</feature>
<name>A0ABN8P0P0_9CNID</name>
<keyword evidence="3 10" id="KW-0812">Transmembrane</keyword>
<dbReference type="PANTHER" id="PTHR24246">
    <property type="entry name" value="OLFACTORY RECEPTOR AND ADENOSINE RECEPTOR"/>
    <property type="match status" value="1"/>
</dbReference>
<dbReference type="SUPFAM" id="SSF81321">
    <property type="entry name" value="Family A G protein-coupled receptor-like"/>
    <property type="match status" value="1"/>
</dbReference>
<feature type="transmembrane region" description="Helical" evidence="10">
    <location>
        <begin position="57"/>
        <end position="75"/>
    </location>
</feature>
<keyword evidence="5" id="KW-0297">G-protein coupled receptor</keyword>
<evidence type="ECO:0000259" key="11">
    <source>
        <dbReference type="PROSITE" id="PS50262"/>
    </source>
</evidence>
<keyword evidence="4 10" id="KW-1133">Transmembrane helix</keyword>
<feature type="transmembrane region" description="Helical" evidence="10">
    <location>
        <begin position="15"/>
        <end position="45"/>
    </location>
</feature>
<keyword evidence="6 10" id="KW-0472">Membrane</keyword>
<dbReference type="Gene3D" id="1.20.1070.10">
    <property type="entry name" value="Rhodopsin 7-helix transmembrane proteins"/>
    <property type="match status" value="1"/>
</dbReference>
<keyword evidence="13" id="KW-1185">Reference proteome</keyword>
<keyword evidence="8" id="KW-0325">Glycoprotein</keyword>
<evidence type="ECO:0000256" key="9">
    <source>
        <dbReference type="ARBA" id="ARBA00023224"/>
    </source>
</evidence>
<dbReference type="InterPro" id="IPR000276">
    <property type="entry name" value="GPCR_Rhodpsn"/>
</dbReference>
<organism evidence="12 13">
    <name type="scientific">Porites lobata</name>
    <dbReference type="NCBI Taxonomy" id="104759"/>
    <lineage>
        <taxon>Eukaryota</taxon>
        <taxon>Metazoa</taxon>
        <taxon>Cnidaria</taxon>
        <taxon>Anthozoa</taxon>
        <taxon>Hexacorallia</taxon>
        <taxon>Scleractinia</taxon>
        <taxon>Fungiina</taxon>
        <taxon>Poritidae</taxon>
        <taxon>Porites</taxon>
    </lineage>
</organism>
<dbReference type="PRINTS" id="PR00237">
    <property type="entry name" value="GPCRRHODOPSN"/>
</dbReference>
<keyword evidence="7" id="KW-0675">Receptor</keyword>
<sequence length="322" mass="36518">MENVTTSSTTVPDGIRIGVCGLVGALYLSASIVTVTFNGLLLYVIFKDPLKCFRRPFAVYMTGLAMTDFLFGAVLNPLSARIEFYCVKDKDGETTFYHIIDYFIDNSATVLIFAVSVDRLLAVAFPIFYRVSVKNTHAAIVIVCAWFYCMAFSLIQLADVPVEIYDTVDVHMFVTFALTADGIIYLFIYLILRKRRKVFPGGDETSQKDEEQIRRLNSEKEFAFTAFLILLALVITQIPYLVMTVIEANCQSCSETTWFFVCHEFADFLLCLSAIANPYLYGWRVKQSRDSLMAVFCRSRLEPADLEISQNTSETKKSKIKR</sequence>
<dbReference type="SMART" id="SM01381">
    <property type="entry name" value="7TM_GPCR_Srsx"/>
    <property type="match status" value="1"/>
</dbReference>
<dbReference type="Pfam" id="PF00001">
    <property type="entry name" value="7tm_1"/>
    <property type="match status" value="2"/>
</dbReference>
<protein>
    <recommendedName>
        <fullName evidence="11">G-protein coupled receptors family 1 profile domain-containing protein</fullName>
    </recommendedName>
</protein>
<dbReference type="PANTHER" id="PTHR24246:SF27">
    <property type="entry name" value="ADENOSINE RECEPTOR, ISOFORM A"/>
    <property type="match status" value="1"/>
</dbReference>
<evidence type="ECO:0000256" key="2">
    <source>
        <dbReference type="ARBA" id="ARBA00022475"/>
    </source>
</evidence>
<proteinExistence type="predicted"/>
<keyword evidence="9" id="KW-0807">Transducer</keyword>